<dbReference type="InterPro" id="IPR000595">
    <property type="entry name" value="cNMP-bd_dom"/>
</dbReference>
<dbReference type="CDD" id="cd00038">
    <property type="entry name" value="CAP_ED"/>
    <property type="match status" value="1"/>
</dbReference>
<keyword evidence="3" id="KW-1185">Reference proteome</keyword>
<dbReference type="SMART" id="SM00100">
    <property type="entry name" value="cNMP"/>
    <property type="match status" value="1"/>
</dbReference>
<keyword evidence="2" id="KW-0808">Transferase</keyword>
<dbReference type="InterPro" id="IPR050397">
    <property type="entry name" value="Env_Response_Regulators"/>
</dbReference>
<dbReference type="Proteomes" id="UP000218069">
    <property type="component" value="Unassembled WGS sequence"/>
</dbReference>
<dbReference type="GO" id="GO:0016301">
    <property type="term" value="F:kinase activity"/>
    <property type="evidence" value="ECO:0007669"/>
    <property type="project" value="UniProtKB-KW"/>
</dbReference>
<dbReference type="PANTHER" id="PTHR24567">
    <property type="entry name" value="CRP FAMILY TRANSCRIPTIONAL REGULATORY PROTEIN"/>
    <property type="match status" value="1"/>
</dbReference>
<dbReference type="Gene3D" id="2.60.120.10">
    <property type="entry name" value="Jelly Rolls"/>
    <property type="match status" value="1"/>
</dbReference>
<feature type="domain" description="Cyclic nucleotide-binding" evidence="1">
    <location>
        <begin position="25"/>
        <end position="80"/>
    </location>
</feature>
<accession>A0A240E2L5</accession>
<dbReference type="InterPro" id="IPR018490">
    <property type="entry name" value="cNMP-bd_dom_sf"/>
</dbReference>
<dbReference type="InterPro" id="IPR036390">
    <property type="entry name" value="WH_DNA-bd_sf"/>
</dbReference>
<dbReference type="PANTHER" id="PTHR24567:SF74">
    <property type="entry name" value="HTH-TYPE TRANSCRIPTIONAL REGULATOR ARCR"/>
    <property type="match status" value="1"/>
</dbReference>
<dbReference type="AlphaFoldDB" id="A0A240E2L5"/>
<dbReference type="InterPro" id="IPR014710">
    <property type="entry name" value="RmlC-like_jellyroll"/>
</dbReference>
<name>A0A240E2L5_9BURK</name>
<dbReference type="EMBL" id="OANS01000003">
    <property type="protein sequence ID" value="SNX28741.1"/>
    <property type="molecule type" value="Genomic_DNA"/>
</dbReference>
<dbReference type="Pfam" id="PF00027">
    <property type="entry name" value="cNMP_binding"/>
    <property type="match status" value="1"/>
</dbReference>
<sequence length="201" mass="22650">MDIYIPELLKELLPKGLLGQCHAHHFEKGDYLFHQGKKPEYMFFIVSGEAVLTRISSHGEPTTLQRCKGGFVSEASLLVDAYHCDAIATHNGQAITLPIKSLREALADSKFSMKWVQLLSKEIMRLRTQSERLGLKDIRSKLIHLIETEGKQGVLILQSDFKSMASEIGVTHEALYRAIATLEKEGLLEKHPDSLELLKKK</sequence>
<protein>
    <submittedName>
        <fullName evidence="2">cAMP-binding domain of CRP or a regulatory subunit of cAMP-dependent protein kinases</fullName>
    </submittedName>
</protein>
<evidence type="ECO:0000259" key="1">
    <source>
        <dbReference type="PROSITE" id="PS50042"/>
    </source>
</evidence>
<evidence type="ECO:0000313" key="3">
    <source>
        <dbReference type="Proteomes" id="UP000218069"/>
    </source>
</evidence>
<dbReference type="GO" id="GO:0003700">
    <property type="term" value="F:DNA-binding transcription factor activity"/>
    <property type="evidence" value="ECO:0007669"/>
    <property type="project" value="TreeGrafter"/>
</dbReference>
<organism evidence="2 3">
    <name type="scientific">Polynucleobacter meluiroseus</name>
    <dbReference type="NCBI Taxonomy" id="1938814"/>
    <lineage>
        <taxon>Bacteria</taxon>
        <taxon>Pseudomonadati</taxon>
        <taxon>Pseudomonadota</taxon>
        <taxon>Betaproteobacteria</taxon>
        <taxon>Burkholderiales</taxon>
        <taxon>Burkholderiaceae</taxon>
        <taxon>Polynucleobacter</taxon>
    </lineage>
</organism>
<keyword evidence="2" id="KW-0418">Kinase</keyword>
<dbReference type="GO" id="GO:0005829">
    <property type="term" value="C:cytosol"/>
    <property type="evidence" value="ECO:0007669"/>
    <property type="project" value="TreeGrafter"/>
</dbReference>
<dbReference type="PROSITE" id="PS50042">
    <property type="entry name" value="CNMP_BINDING_3"/>
    <property type="match status" value="1"/>
</dbReference>
<reference evidence="3" key="1">
    <citation type="submission" date="2017-08" db="EMBL/GenBank/DDBJ databases">
        <authorList>
            <person name="Varghese N."/>
            <person name="Submissions S."/>
        </authorList>
    </citation>
    <scope>NUCLEOTIDE SEQUENCE [LARGE SCALE GENOMIC DNA]</scope>
    <source>
        <strain evidence="3">AP-Melu-1000-B4</strain>
    </source>
</reference>
<dbReference type="SUPFAM" id="SSF51206">
    <property type="entry name" value="cAMP-binding domain-like"/>
    <property type="match status" value="1"/>
</dbReference>
<proteinExistence type="predicted"/>
<gene>
    <name evidence="2" type="ORF">SAMN06295945_1087</name>
</gene>
<evidence type="ECO:0000313" key="2">
    <source>
        <dbReference type="EMBL" id="SNX28741.1"/>
    </source>
</evidence>
<dbReference type="SUPFAM" id="SSF46785">
    <property type="entry name" value="Winged helix' DNA-binding domain"/>
    <property type="match status" value="1"/>
</dbReference>